<dbReference type="Gene3D" id="3.50.50.60">
    <property type="entry name" value="FAD/NAD(P)-binding domain"/>
    <property type="match status" value="1"/>
</dbReference>
<dbReference type="InterPro" id="IPR012132">
    <property type="entry name" value="GMC_OxRdtase"/>
</dbReference>
<dbReference type="SUPFAM" id="SSF54373">
    <property type="entry name" value="FAD-linked reductases, C-terminal domain"/>
    <property type="match status" value="1"/>
</dbReference>
<dbReference type="InterPro" id="IPR000172">
    <property type="entry name" value="GMC_OxRdtase_N"/>
</dbReference>
<keyword evidence="3" id="KW-0285">Flavoprotein</keyword>
<comment type="caution">
    <text evidence="5">The sequence shown here is derived from an EMBL/GenBank/DDBJ whole genome shotgun (WGS) entry which is preliminary data.</text>
</comment>
<comment type="similarity">
    <text evidence="1 3">Belongs to the GMC oxidoreductase family.</text>
</comment>
<dbReference type="GO" id="GO:0050660">
    <property type="term" value="F:flavin adenine dinucleotide binding"/>
    <property type="evidence" value="ECO:0007669"/>
    <property type="project" value="InterPro"/>
</dbReference>
<dbReference type="PANTHER" id="PTHR11552">
    <property type="entry name" value="GLUCOSE-METHANOL-CHOLINE GMC OXIDOREDUCTASE"/>
    <property type="match status" value="1"/>
</dbReference>
<reference evidence="5 6" key="2">
    <citation type="submission" date="2021-10" db="EMBL/GenBank/DDBJ databases">
        <authorList>
            <person name="Piombo E."/>
        </authorList>
    </citation>
    <scope>NUCLEOTIDE SEQUENCE [LARGE SCALE GENOMIC DNA]</scope>
</reference>
<sequence>MASQQQTFDYVIVGGGTSGLVVANRLSENPETSIVILEAGADMSDDPRVNIPALWTTLMSSDAVWHYQSTPQPGIGGRSIREPQGKVLGGSTAVNGQTYVAPSAADFDSWASLGNPDWGWDSMGHYVRKPFSLQLPVDQETSDHLGLEWLKKDLHGSNGPLKISFPGSKENPLIKAWVDAFRGMNKTISDDPFSGVAVGGYSNGATVDQDTKTRSYAASAYGAPLKTRPNVRVITGILAQKILFDQSDAGLNATGVEAVLDGQVQTFHASKEVVLAAGVFNTPKLLEISGIGQSEILKQHNITQLLEIPGVGENLQDHLMTGVSYEVNEGIVTGDPLMRQEPSALEAAQKLYAEQKGPLCFGGTQSNALMPIDYDIAEILDNTPVKPEDKEFIDTVRAIHKKPNEATATWFMFLAQANLHEGAKSFVGDTLLPQNFASLGCFLSHPFSRGNSHITSADAAAMPKIDPKFFSHPADLEVFARHLMAIEELRHTKELSAYLKPDGKRNHPDSHHIGTLEGAKRYILDTATTTYHSCGTAAMLPKEKGGVVDTKLKVYGTTNLRIVDASIFPTVPRGNNMSAVYAVAEKAADIIKGQ</sequence>
<dbReference type="InterPro" id="IPR036188">
    <property type="entry name" value="FAD/NAD-bd_sf"/>
</dbReference>
<feature type="binding site" evidence="2">
    <location>
        <begin position="17"/>
        <end position="18"/>
    </location>
    <ligand>
        <name>FAD</name>
        <dbReference type="ChEBI" id="CHEBI:57692"/>
    </ligand>
</feature>
<dbReference type="PIRSF" id="PIRSF000137">
    <property type="entry name" value="Alcohol_oxidase"/>
    <property type="match status" value="1"/>
</dbReference>
<keyword evidence="6" id="KW-1185">Reference proteome</keyword>
<protein>
    <recommendedName>
        <fullName evidence="4">Glucose-methanol-choline oxidoreductase N-terminal domain-containing protein</fullName>
    </recommendedName>
</protein>
<dbReference type="Pfam" id="PF00732">
    <property type="entry name" value="GMC_oxred_N"/>
    <property type="match status" value="1"/>
</dbReference>
<dbReference type="EMBL" id="CABFOC020000046">
    <property type="protein sequence ID" value="CAH0054010.1"/>
    <property type="molecule type" value="Genomic_DNA"/>
</dbReference>
<dbReference type="PANTHER" id="PTHR11552:SF210">
    <property type="entry name" value="GLUCOSE-METHANOL-CHOLINE OXIDOREDUCTASE N-TERMINAL DOMAIN-CONTAINING PROTEIN-RELATED"/>
    <property type="match status" value="1"/>
</dbReference>
<dbReference type="GO" id="GO:0016614">
    <property type="term" value="F:oxidoreductase activity, acting on CH-OH group of donors"/>
    <property type="evidence" value="ECO:0007669"/>
    <property type="project" value="InterPro"/>
</dbReference>
<evidence type="ECO:0000256" key="2">
    <source>
        <dbReference type="PIRSR" id="PIRSR000137-2"/>
    </source>
</evidence>
<evidence type="ECO:0000313" key="5">
    <source>
        <dbReference type="EMBL" id="CAH0054010.1"/>
    </source>
</evidence>
<dbReference type="SUPFAM" id="SSF51905">
    <property type="entry name" value="FAD/NAD(P)-binding domain"/>
    <property type="match status" value="1"/>
</dbReference>
<name>A0A9P0ENK8_9HYPO</name>
<evidence type="ECO:0000256" key="3">
    <source>
        <dbReference type="RuleBase" id="RU003968"/>
    </source>
</evidence>
<dbReference type="InterPro" id="IPR007867">
    <property type="entry name" value="GMC_OxRtase_C"/>
</dbReference>
<organism evidence="5 6">
    <name type="scientific">Clonostachys solani</name>
    <dbReference type="NCBI Taxonomy" id="160281"/>
    <lineage>
        <taxon>Eukaryota</taxon>
        <taxon>Fungi</taxon>
        <taxon>Dikarya</taxon>
        <taxon>Ascomycota</taxon>
        <taxon>Pezizomycotina</taxon>
        <taxon>Sordariomycetes</taxon>
        <taxon>Hypocreomycetidae</taxon>
        <taxon>Hypocreales</taxon>
        <taxon>Bionectriaceae</taxon>
        <taxon>Clonostachys</taxon>
    </lineage>
</organism>
<accession>A0A9P0ENK8</accession>
<dbReference type="Proteomes" id="UP000775872">
    <property type="component" value="Unassembled WGS sequence"/>
</dbReference>
<reference evidence="6" key="1">
    <citation type="submission" date="2019-06" db="EMBL/GenBank/DDBJ databases">
        <authorList>
            <person name="Broberg M."/>
        </authorList>
    </citation>
    <scope>NUCLEOTIDE SEQUENCE [LARGE SCALE GENOMIC DNA]</scope>
</reference>
<dbReference type="PROSITE" id="PS00623">
    <property type="entry name" value="GMC_OXRED_1"/>
    <property type="match status" value="1"/>
</dbReference>
<dbReference type="AlphaFoldDB" id="A0A9P0ENK8"/>
<evidence type="ECO:0000256" key="1">
    <source>
        <dbReference type="ARBA" id="ARBA00010790"/>
    </source>
</evidence>
<comment type="cofactor">
    <cofactor evidence="2">
        <name>FAD</name>
        <dbReference type="ChEBI" id="CHEBI:57692"/>
    </cofactor>
</comment>
<keyword evidence="2 3" id="KW-0274">FAD</keyword>
<feature type="domain" description="Glucose-methanol-choline oxidoreductase N-terminal" evidence="4">
    <location>
        <begin position="85"/>
        <end position="108"/>
    </location>
</feature>
<evidence type="ECO:0000313" key="6">
    <source>
        <dbReference type="Proteomes" id="UP000775872"/>
    </source>
</evidence>
<feature type="binding site" evidence="2">
    <location>
        <position position="87"/>
    </location>
    <ligand>
        <name>FAD</name>
        <dbReference type="ChEBI" id="CHEBI:57692"/>
    </ligand>
</feature>
<dbReference type="OrthoDB" id="269227at2759"/>
<dbReference type="Pfam" id="PF05199">
    <property type="entry name" value="GMC_oxred_C"/>
    <property type="match status" value="1"/>
</dbReference>
<dbReference type="Gene3D" id="3.30.560.10">
    <property type="entry name" value="Glucose Oxidase, domain 3"/>
    <property type="match status" value="1"/>
</dbReference>
<gene>
    <name evidence="5" type="ORF">CSOL1703_00015200</name>
</gene>
<proteinExistence type="inferred from homology"/>
<evidence type="ECO:0000259" key="4">
    <source>
        <dbReference type="PROSITE" id="PS00623"/>
    </source>
</evidence>